<name>A0A2R6AA62_9ARCH</name>
<dbReference type="Pfam" id="PF02538">
    <property type="entry name" value="Hydantoinase_B"/>
    <property type="match status" value="1"/>
</dbReference>
<dbReference type="AlphaFoldDB" id="A0A2R6AA62"/>
<dbReference type="InterPro" id="IPR003692">
    <property type="entry name" value="Hydantoinase_B"/>
</dbReference>
<dbReference type="EMBL" id="NEXC01000032">
    <property type="protein sequence ID" value="PSN83218.1"/>
    <property type="molecule type" value="Genomic_DNA"/>
</dbReference>
<evidence type="ECO:0000313" key="3">
    <source>
        <dbReference type="Proteomes" id="UP000240880"/>
    </source>
</evidence>
<dbReference type="Proteomes" id="UP000240880">
    <property type="component" value="Unassembled WGS sequence"/>
</dbReference>
<evidence type="ECO:0000259" key="1">
    <source>
        <dbReference type="Pfam" id="PF02538"/>
    </source>
</evidence>
<protein>
    <submittedName>
        <fullName evidence="2">5-oxoprolinase</fullName>
    </submittedName>
</protein>
<reference evidence="2 3" key="1">
    <citation type="submission" date="2017-04" db="EMBL/GenBank/DDBJ databases">
        <title>Novel microbial lineages endemic to geothermal iron-oxide mats fill important gaps in the evolutionary history of Archaea.</title>
        <authorList>
            <person name="Jay Z.J."/>
            <person name="Beam J.P."/>
            <person name="Dlakic M."/>
            <person name="Rusch D.B."/>
            <person name="Kozubal M.A."/>
            <person name="Inskeep W.P."/>
        </authorList>
    </citation>
    <scope>NUCLEOTIDE SEQUENCE [LARGE SCALE GENOMIC DNA]</scope>
    <source>
        <strain evidence="2">OSP_D</strain>
    </source>
</reference>
<dbReference type="InterPro" id="IPR045079">
    <property type="entry name" value="Oxoprolinase-like"/>
</dbReference>
<feature type="non-terminal residue" evidence="2">
    <location>
        <position position="126"/>
    </location>
</feature>
<proteinExistence type="predicted"/>
<evidence type="ECO:0000313" key="2">
    <source>
        <dbReference type="EMBL" id="PSN83218.1"/>
    </source>
</evidence>
<feature type="domain" description="Hydantoinase B/oxoprolinase" evidence="1">
    <location>
        <begin position="5"/>
        <end position="125"/>
    </location>
</feature>
<dbReference type="PANTHER" id="PTHR11365">
    <property type="entry name" value="5-OXOPROLINASE RELATED"/>
    <property type="match status" value="1"/>
</dbReference>
<organism evidence="2 3">
    <name type="scientific">Candidatus Marsarchaeota G1 archaeon OSP_D</name>
    <dbReference type="NCBI Taxonomy" id="1978155"/>
    <lineage>
        <taxon>Archaea</taxon>
        <taxon>Candidatus Marsarchaeota</taxon>
        <taxon>Candidatus Marsarchaeota group 1</taxon>
    </lineage>
</organism>
<dbReference type="GO" id="GO:0006749">
    <property type="term" value="P:glutathione metabolic process"/>
    <property type="evidence" value="ECO:0007669"/>
    <property type="project" value="TreeGrafter"/>
</dbReference>
<sequence length="126" mass="13694">MLKSWEVVLNSCSYIAEEMGVVMRNTAFSPNIKDRLDMSAAITDCFGRLVAQAEHIPVHLGSMPIGVRNLISCFKQIEEGDVLLTNDPYVAGTHANDVTMASPVFFKGEIAGYVAIKAHYVDIGGC</sequence>
<accession>A0A2R6AA62</accession>
<gene>
    <name evidence="2" type="ORF">B9Q01_05545</name>
</gene>
<comment type="caution">
    <text evidence="2">The sequence shown here is derived from an EMBL/GenBank/DDBJ whole genome shotgun (WGS) entry which is preliminary data.</text>
</comment>
<dbReference type="GO" id="GO:0017168">
    <property type="term" value="F:5-oxoprolinase (ATP-hydrolyzing) activity"/>
    <property type="evidence" value="ECO:0007669"/>
    <property type="project" value="TreeGrafter"/>
</dbReference>
<dbReference type="PANTHER" id="PTHR11365:SF23">
    <property type="entry name" value="HYPOTHETICAL 5-OXOPROLINASE (EUROFUNG)-RELATED"/>
    <property type="match status" value="1"/>
</dbReference>
<dbReference type="GO" id="GO:0005829">
    <property type="term" value="C:cytosol"/>
    <property type="evidence" value="ECO:0007669"/>
    <property type="project" value="TreeGrafter"/>
</dbReference>